<reference evidence="1 2" key="1">
    <citation type="submission" date="2017-08" db="EMBL/GenBank/DDBJ databases">
        <title>Acidophilic green algal genome provides insights into adaptation to an acidic environment.</title>
        <authorList>
            <person name="Hirooka S."/>
            <person name="Hirose Y."/>
            <person name="Kanesaki Y."/>
            <person name="Higuchi S."/>
            <person name="Fujiwara T."/>
            <person name="Onuma R."/>
            <person name="Era A."/>
            <person name="Ohbayashi R."/>
            <person name="Uzuka A."/>
            <person name="Nozaki H."/>
            <person name="Yoshikawa H."/>
            <person name="Miyagishima S.Y."/>
        </authorList>
    </citation>
    <scope>NUCLEOTIDE SEQUENCE [LARGE SCALE GENOMIC DNA]</scope>
    <source>
        <strain evidence="1 2">NIES-2499</strain>
    </source>
</reference>
<dbReference type="InterPro" id="IPR032053">
    <property type="entry name" value="Ribosomal_mS34"/>
</dbReference>
<dbReference type="GO" id="GO:0003735">
    <property type="term" value="F:structural constituent of ribosome"/>
    <property type="evidence" value="ECO:0007669"/>
    <property type="project" value="InterPro"/>
</dbReference>
<sequence>MEAVKTVARLSLSHLLKGLPENGVGLQVARDTWHPLSGRFWEIVKVEPKKGSNEHLEAYGFFYFKGLRKNAEPKRIASVWKYGWMVRSTTSSGQRTEEHVVMAQGELEEDFKDQSRRDL</sequence>
<protein>
    <submittedName>
        <fullName evidence="1">Uncharacterized protein</fullName>
    </submittedName>
</protein>
<dbReference type="GO" id="GO:0005739">
    <property type="term" value="C:mitochondrion"/>
    <property type="evidence" value="ECO:0007669"/>
    <property type="project" value="InterPro"/>
</dbReference>
<dbReference type="EMBL" id="BEGY01000036">
    <property type="protein sequence ID" value="GAX78801.1"/>
    <property type="molecule type" value="Genomic_DNA"/>
</dbReference>
<gene>
    <name evidence="1" type="ORF">CEUSTIGMA_g6238.t1</name>
</gene>
<evidence type="ECO:0000313" key="2">
    <source>
        <dbReference type="Proteomes" id="UP000232323"/>
    </source>
</evidence>
<proteinExistence type="predicted"/>
<name>A0A250X6U3_9CHLO</name>
<dbReference type="Proteomes" id="UP000232323">
    <property type="component" value="Unassembled WGS sequence"/>
</dbReference>
<dbReference type="AlphaFoldDB" id="A0A250X6U3"/>
<keyword evidence="2" id="KW-1185">Reference proteome</keyword>
<comment type="caution">
    <text evidence="1">The sequence shown here is derived from an EMBL/GenBank/DDBJ whole genome shotgun (WGS) entry which is preliminary data.</text>
</comment>
<accession>A0A250X6U3</accession>
<organism evidence="1 2">
    <name type="scientific">Chlamydomonas eustigma</name>
    <dbReference type="NCBI Taxonomy" id="1157962"/>
    <lineage>
        <taxon>Eukaryota</taxon>
        <taxon>Viridiplantae</taxon>
        <taxon>Chlorophyta</taxon>
        <taxon>core chlorophytes</taxon>
        <taxon>Chlorophyceae</taxon>
        <taxon>CS clade</taxon>
        <taxon>Chlamydomonadales</taxon>
        <taxon>Chlamydomonadaceae</taxon>
        <taxon>Chlamydomonas</taxon>
    </lineage>
</organism>
<dbReference type="Pfam" id="PF16053">
    <property type="entry name" value="MRP-S34"/>
    <property type="match status" value="1"/>
</dbReference>
<evidence type="ECO:0000313" key="1">
    <source>
        <dbReference type="EMBL" id="GAX78801.1"/>
    </source>
</evidence>
<dbReference type="OrthoDB" id="16434at2759"/>